<evidence type="ECO:0000259" key="2">
    <source>
        <dbReference type="PROSITE" id="PS50835"/>
    </source>
</evidence>
<feature type="non-terminal residue" evidence="3">
    <location>
        <position position="86"/>
    </location>
</feature>
<name>A0ABD0N203_CIRMR</name>
<proteinExistence type="predicted"/>
<evidence type="ECO:0000256" key="1">
    <source>
        <dbReference type="ARBA" id="ARBA00023319"/>
    </source>
</evidence>
<feature type="non-terminal residue" evidence="3">
    <location>
        <position position="1"/>
    </location>
</feature>
<organism evidence="3 4">
    <name type="scientific">Cirrhinus mrigala</name>
    <name type="common">Mrigala</name>
    <dbReference type="NCBI Taxonomy" id="683832"/>
    <lineage>
        <taxon>Eukaryota</taxon>
        <taxon>Metazoa</taxon>
        <taxon>Chordata</taxon>
        <taxon>Craniata</taxon>
        <taxon>Vertebrata</taxon>
        <taxon>Euteleostomi</taxon>
        <taxon>Actinopterygii</taxon>
        <taxon>Neopterygii</taxon>
        <taxon>Teleostei</taxon>
        <taxon>Ostariophysi</taxon>
        <taxon>Cypriniformes</taxon>
        <taxon>Cyprinidae</taxon>
        <taxon>Labeoninae</taxon>
        <taxon>Labeonini</taxon>
        <taxon>Cirrhinus</taxon>
    </lineage>
</organism>
<dbReference type="Gene3D" id="2.60.40.10">
    <property type="entry name" value="Immunoglobulins"/>
    <property type="match status" value="1"/>
</dbReference>
<dbReference type="PANTHER" id="PTHR10075:SF100">
    <property type="entry name" value="FASCICLIN-2"/>
    <property type="match status" value="1"/>
</dbReference>
<dbReference type="InterPro" id="IPR007110">
    <property type="entry name" value="Ig-like_dom"/>
</dbReference>
<protein>
    <recommendedName>
        <fullName evidence="2">Ig-like domain-containing protein</fullName>
    </recommendedName>
</protein>
<accession>A0ABD0N203</accession>
<reference evidence="3 4" key="1">
    <citation type="submission" date="2024-05" db="EMBL/GenBank/DDBJ databases">
        <title>Genome sequencing and assembly of Indian major carp, Cirrhinus mrigala (Hamilton, 1822).</title>
        <authorList>
            <person name="Mohindra V."/>
            <person name="Chowdhury L.M."/>
            <person name="Lal K."/>
            <person name="Jena J.K."/>
        </authorList>
    </citation>
    <scope>NUCLEOTIDE SEQUENCE [LARGE SCALE GENOMIC DNA]</scope>
    <source>
        <strain evidence="3">CM1030</strain>
        <tissue evidence="3">Blood</tissue>
    </source>
</reference>
<dbReference type="Pfam" id="PF07679">
    <property type="entry name" value="I-set"/>
    <property type="match status" value="1"/>
</dbReference>
<dbReference type="InterPro" id="IPR013098">
    <property type="entry name" value="Ig_I-set"/>
</dbReference>
<keyword evidence="1" id="KW-0393">Immunoglobulin domain</keyword>
<keyword evidence="4" id="KW-1185">Reference proteome</keyword>
<dbReference type="PROSITE" id="PS50835">
    <property type="entry name" value="IG_LIKE"/>
    <property type="match status" value="1"/>
</dbReference>
<dbReference type="AlphaFoldDB" id="A0ABD0N203"/>
<gene>
    <name evidence="3" type="ORF">M9458_049826</name>
</gene>
<dbReference type="PANTHER" id="PTHR10075">
    <property type="entry name" value="BASIGIN RELATED"/>
    <property type="match status" value="1"/>
</dbReference>
<comment type="caution">
    <text evidence="3">The sequence shown here is derived from an EMBL/GenBank/DDBJ whole genome shotgun (WGS) entry which is preliminary data.</text>
</comment>
<feature type="domain" description="Ig-like" evidence="2">
    <location>
        <begin position="7"/>
        <end position="74"/>
    </location>
</feature>
<dbReference type="EMBL" id="JAMKFB020000025">
    <property type="protein sequence ID" value="KAL0155563.1"/>
    <property type="molecule type" value="Genomic_DNA"/>
</dbReference>
<sequence>VFSFSELSFTIEPKDVTASHGQRVVLDCQSQGESPIALRWRKNGIQLHESGRVRVLSNGSLCITSSAQSDEGFYHRPEPKIPSYNL</sequence>
<dbReference type="Proteomes" id="UP001529510">
    <property type="component" value="Unassembled WGS sequence"/>
</dbReference>
<evidence type="ECO:0000313" key="4">
    <source>
        <dbReference type="Proteomes" id="UP001529510"/>
    </source>
</evidence>
<dbReference type="InterPro" id="IPR036179">
    <property type="entry name" value="Ig-like_dom_sf"/>
</dbReference>
<dbReference type="SUPFAM" id="SSF48726">
    <property type="entry name" value="Immunoglobulin"/>
    <property type="match status" value="1"/>
</dbReference>
<evidence type="ECO:0000313" key="3">
    <source>
        <dbReference type="EMBL" id="KAL0155563.1"/>
    </source>
</evidence>
<dbReference type="InterPro" id="IPR013783">
    <property type="entry name" value="Ig-like_fold"/>
</dbReference>